<evidence type="ECO:0000256" key="5">
    <source>
        <dbReference type="ARBA" id="ARBA00022991"/>
    </source>
</evidence>
<dbReference type="CDD" id="cd00130">
    <property type="entry name" value="PAS"/>
    <property type="match status" value="1"/>
</dbReference>
<evidence type="ECO:0000256" key="8">
    <source>
        <dbReference type="PIRNR" id="PIRNR000087"/>
    </source>
</evidence>
<evidence type="ECO:0000259" key="9">
    <source>
        <dbReference type="Pfam" id="PF00989"/>
    </source>
</evidence>
<evidence type="ECO:0000256" key="4">
    <source>
        <dbReference type="ARBA" id="ARBA00022606"/>
    </source>
</evidence>
<evidence type="ECO:0000256" key="6">
    <source>
        <dbReference type="ARBA" id="ARBA00023170"/>
    </source>
</evidence>
<gene>
    <name evidence="10" type="primary">pyp</name>
    <name evidence="10" type="ORF">ACFOGJ_06180</name>
</gene>
<comment type="similarity">
    <text evidence="1 8">Belongs to the photoactive yellow protein family.</text>
</comment>
<evidence type="ECO:0000313" key="11">
    <source>
        <dbReference type="Proteomes" id="UP001595528"/>
    </source>
</evidence>
<accession>A0ABV7KXF2</accession>
<dbReference type="PIRSF" id="PIRSF000087">
    <property type="entry name" value="PYP"/>
    <property type="match status" value="1"/>
</dbReference>
<dbReference type="InterPro" id="IPR035965">
    <property type="entry name" value="PAS-like_dom_sf"/>
</dbReference>
<reference evidence="11" key="1">
    <citation type="journal article" date="2019" name="Int. J. Syst. Evol. Microbiol.">
        <title>The Global Catalogue of Microorganisms (GCM) 10K type strain sequencing project: providing services to taxonomists for standard genome sequencing and annotation.</title>
        <authorList>
            <consortium name="The Broad Institute Genomics Platform"/>
            <consortium name="The Broad Institute Genome Sequencing Center for Infectious Disease"/>
            <person name="Wu L."/>
            <person name="Ma J."/>
        </authorList>
    </citation>
    <scope>NUCLEOTIDE SEQUENCE [LARGE SCALE GENOMIC DNA]</scope>
    <source>
        <strain evidence="11">KCTC 42964</strain>
    </source>
</reference>
<protein>
    <recommendedName>
        <fullName evidence="2 7">Photoactive yellow protein</fullName>
        <shortName evidence="8">PYP</shortName>
    </recommendedName>
</protein>
<keyword evidence="4 8" id="KW-0716">Sensory transduction</keyword>
<dbReference type="RefSeq" id="WP_379898941.1">
    <property type="nucleotide sequence ID" value="NZ_JBHRTR010000016.1"/>
</dbReference>
<name>A0ABV7KXF2_9PROT</name>
<sequence length="129" mass="14302">MADTMKFVEFGKADIDNVMAKMDSGQLDKLAFGAIQLDGAGKVLQYNAAEGAITGRDPKAVIGKNFFTDVAPCTNSPKFKGVFDQGVKSGDLNTMFEYTFDYKMKPTKVKVHMKKALVDNTFWVFVKRL</sequence>
<evidence type="ECO:0000256" key="2">
    <source>
        <dbReference type="ARBA" id="ARBA00019243"/>
    </source>
</evidence>
<evidence type="ECO:0000256" key="1">
    <source>
        <dbReference type="ARBA" id="ARBA00009132"/>
    </source>
</evidence>
<evidence type="ECO:0000256" key="3">
    <source>
        <dbReference type="ARBA" id="ARBA00022543"/>
    </source>
</evidence>
<keyword evidence="11" id="KW-1185">Reference proteome</keyword>
<evidence type="ECO:0000256" key="7">
    <source>
        <dbReference type="NCBIfam" id="TIGR02373"/>
    </source>
</evidence>
<dbReference type="Pfam" id="PF00989">
    <property type="entry name" value="PAS"/>
    <property type="match status" value="1"/>
</dbReference>
<keyword evidence="3 8" id="KW-0600">Photoreceptor protein</keyword>
<evidence type="ECO:0000313" key="10">
    <source>
        <dbReference type="EMBL" id="MFC3226806.1"/>
    </source>
</evidence>
<organism evidence="10 11">
    <name type="scientific">Marinibaculum pumilum</name>
    <dbReference type="NCBI Taxonomy" id="1766165"/>
    <lineage>
        <taxon>Bacteria</taxon>
        <taxon>Pseudomonadati</taxon>
        <taxon>Pseudomonadota</taxon>
        <taxon>Alphaproteobacteria</taxon>
        <taxon>Rhodospirillales</taxon>
        <taxon>Rhodospirillaceae</taxon>
        <taxon>Marinibaculum</taxon>
    </lineage>
</organism>
<dbReference type="InterPro" id="IPR013767">
    <property type="entry name" value="PAS_fold"/>
</dbReference>
<dbReference type="Gene3D" id="3.30.450.20">
    <property type="entry name" value="PAS domain"/>
    <property type="match status" value="1"/>
</dbReference>
<proteinExistence type="inferred from homology"/>
<dbReference type="EMBL" id="JBHRTR010000016">
    <property type="protein sequence ID" value="MFC3226806.1"/>
    <property type="molecule type" value="Genomic_DNA"/>
</dbReference>
<dbReference type="NCBIfam" id="TIGR02373">
    <property type="entry name" value="photo_yellow"/>
    <property type="match status" value="1"/>
</dbReference>
<keyword evidence="5 8" id="KW-0157">Chromophore</keyword>
<dbReference type="InterPro" id="IPR000014">
    <property type="entry name" value="PAS"/>
</dbReference>
<feature type="domain" description="PAS fold" evidence="9">
    <location>
        <begin position="25"/>
        <end position="115"/>
    </location>
</feature>
<keyword evidence="6 8" id="KW-0675">Receptor</keyword>
<dbReference type="InterPro" id="IPR012130">
    <property type="entry name" value="PYP"/>
</dbReference>
<comment type="caution">
    <text evidence="10">The sequence shown here is derived from an EMBL/GenBank/DDBJ whole genome shotgun (WGS) entry which is preliminary data.</text>
</comment>
<dbReference type="SUPFAM" id="SSF55785">
    <property type="entry name" value="PYP-like sensor domain (PAS domain)"/>
    <property type="match status" value="1"/>
</dbReference>
<dbReference type="Proteomes" id="UP001595528">
    <property type="component" value="Unassembled WGS sequence"/>
</dbReference>